<reference evidence="3" key="1">
    <citation type="submission" date="2015-12" db="EMBL/GenBank/DDBJ databases">
        <authorList>
            <person name="Lodha T.D."/>
            <person name="Chintalapati S."/>
            <person name="Chintalapati V.R."/>
            <person name="Sravanthi T."/>
        </authorList>
    </citation>
    <scope>NUCLEOTIDE SEQUENCE [LARGE SCALE GENOMIC DNA]</scope>
    <source>
        <strain evidence="3">JC133</strain>
    </source>
</reference>
<dbReference type="Proteomes" id="UP000237350">
    <property type="component" value="Unassembled WGS sequence"/>
</dbReference>
<feature type="transmembrane region" description="Helical" evidence="1">
    <location>
        <begin position="80"/>
        <end position="101"/>
    </location>
</feature>
<evidence type="ECO:0000313" key="3">
    <source>
        <dbReference type="Proteomes" id="UP000237350"/>
    </source>
</evidence>
<evidence type="ECO:0000256" key="1">
    <source>
        <dbReference type="SAM" id="Phobius"/>
    </source>
</evidence>
<feature type="transmembrane region" description="Helical" evidence="1">
    <location>
        <begin position="56"/>
        <end position="73"/>
    </location>
</feature>
<keyword evidence="1" id="KW-0472">Membrane</keyword>
<comment type="caution">
    <text evidence="2">The sequence shown here is derived from an EMBL/GenBank/DDBJ whole genome shotgun (WGS) entry which is preliminary data.</text>
</comment>
<name>A0A2S4JGB5_9SPIO</name>
<organism evidence="2 3">
    <name type="scientific">Alkalispirochaeta sphaeroplastigenens</name>
    <dbReference type="NCBI Taxonomy" id="1187066"/>
    <lineage>
        <taxon>Bacteria</taxon>
        <taxon>Pseudomonadati</taxon>
        <taxon>Spirochaetota</taxon>
        <taxon>Spirochaetia</taxon>
        <taxon>Spirochaetales</taxon>
        <taxon>Spirochaetaceae</taxon>
        <taxon>Alkalispirochaeta</taxon>
    </lineage>
</organism>
<keyword evidence="1" id="KW-0812">Transmembrane</keyword>
<dbReference type="EMBL" id="LPWH01000122">
    <property type="protein sequence ID" value="POQ98553.1"/>
    <property type="molecule type" value="Genomic_DNA"/>
</dbReference>
<keyword evidence="1" id="KW-1133">Transmembrane helix</keyword>
<dbReference type="AlphaFoldDB" id="A0A2S4JGB5"/>
<proteinExistence type="predicted"/>
<sequence length="212" mass="22313">MRSDAFCATLLLGAILLQAILLAVTAPPLALAAGAAALFLAVWPGGCRPGYLWRSLRGLLVMLGAVLVARLISSPSLETFLAWASYAARLTAAVTVALTLVNLCGPSGVLRGLTRLTAPLPRCCTRPVLDMTASAVFLMPALRRRLEESRDAARIRLSSTCTGKKPLQRVLLVSRASLVSIAELPRQRAEAMVVRGALGGGTREKGTGACHD</sequence>
<accession>A0A2S4JGB5</accession>
<evidence type="ECO:0000313" key="2">
    <source>
        <dbReference type="EMBL" id="POQ98553.1"/>
    </source>
</evidence>
<gene>
    <name evidence="2" type="ORF">AU468_13295</name>
</gene>
<keyword evidence="3" id="KW-1185">Reference proteome</keyword>
<protein>
    <submittedName>
        <fullName evidence="2">Uncharacterized protein</fullName>
    </submittedName>
</protein>